<dbReference type="Proteomes" id="UP000054698">
    <property type="component" value="Unassembled WGS sequence"/>
</dbReference>
<accession>A0A0W0U7E2</accession>
<sequence>MVFTGFAALSAIYAVKSVVELSMSKSDCSADSLECSGQLLKTSLALPTFLLLSSIFDTLTLLTRSAITLVKGKTEEETGLAARGF</sequence>
<keyword evidence="3" id="KW-1185">Reference proteome</keyword>
<evidence type="ECO:0000313" key="4">
    <source>
        <dbReference type="Proteomes" id="UP000251942"/>
    </source>
</evidence>
<dbReference type="Proteomes" id="UP000251942">
    <property type="component" value="Unassembled WGS sequence"/>
</dbReference>
<evidence type="ECO:0000313" key="3">
    <source>
        <dbReference type="Proteomes" id="UP000054698"/>
    </source>
</evidence>
<proteinExistence type="predicted"/>
<name>A0A0W0U7E2_9GAMM</name>
<reference evidence="2 4" key="2">
    <citation type="submission" date="2018-06" db="EMBL/GenBank/DDBJ databases">
        <authorList>
            <consortium name="Pathogen Informatics"/>
            <person name="Doyle S."/>
        </authorList>
    </citation>
    <scope>NUCLEOTIDE SEQUENCE [LARGE SCALE GENOMIC DNA]</scope>
    <source>
        <strain evidence="2 4">NCTC12022</strain>
    </source>
</reference>
<protein>
    <submittedName>
        <fullName evidence="1">Uncharacterized protein</fullName>
    </submittedName>
</protein>
<evidence type="ECO:0000313" key="2">
    <source>
        <dbReference type="EMBL" id="SPX59225.1"/>
    </source>
</evidence>
<dbReference type="EMBL" id="LNYB01000014">
    <property type="protein sequence ID" value="KTD03647.1"/>
    <property type="molecule type" value="Genomic_DNA"/>
</dbReference>
<gene>
    <name evidence="1" type="ORF">Lfee_0393</name>
    <name evidence="2" type="ORF">NCTC12022_00045</name>
</gene>
<dbReference type="EMBL" id="UASS01000001">
    <property type="protein sequence ID" value="SPX59225.1"/>
    <property type="molecule type" value="Genomic_DNA"/>
</dbReference>
<evidence type="ECO:0000313" key="1">
    <source>
        <dbReference type="EMBL" id="KTD03647.1"/>
    </source>
</evidence>
<organism evidence="1 3">
    <name type="scientific">Legionella feeleii</name>
    <dbReference type="NCBI Taxonomy" id="453"/>
    <lineage>
        <taxon>Bacteria</taxon>
        <taxon>Pseudomonadati</taxon>
        <taxon>Pseudomonadota</taxon>
        <taxon>Gammaproteobacteria</taxon>
        <taxon>Legionellales</taxon>
        <taxon>Legionellaceae</taxon>
        <taxon>Legionella</taxon>
    </lineage>
</organism>
<dbReference type="AlphaFoldDB" id="A0A0W0U7E2"/>
<dbReference type="PATRIC" id="fig|453.4.peg.425"/>
<reference evidence="1 3" key="1">
    <citation type="submission" date="2015-11" db="EMBL/GenBank/DDBJ databases">
        <title>Genomic analysis of 38 Legionella species identifies large and diverse effector repertoires.</title>
        <authorList>
            <person name="Burstein D."/>
            <person name="Amaro F."/>
            <person name="Zusman T."/>
            <person name="Lifshitz Z."/>
            <person name="Cohen O."/>
            <person name="Gilbert J.A."/>
            <person name="Pupko T."/>
            <person name="Shuman H.A."/>
            <person name="Segal G."/>
        </authorList>
    </citation>
    <scope>NUCLEOTIDE SEQUENCE [LARGE SCALE GENOMIC DNA]</scope>
    <source>
        <strain evidence="1 3">WO-44C</strain>
    </source>
</reference>